<evidence type="ECO:0000259" key="4">
    <source>
        <dbReference type="PROSITE" id="PS50887"/>
    </source>
</evidence>
<feature type="domain" description="EAL" evidence="3">
    <location>
        <begin position="297"/>
        <end position="547"/>
    </location>
</feature>
<accession>A0A7Y0G8E8</accession>
<feature type="transmembrane region" description="Helical" evidence="2">
    <location>
        <begin position="41"/>
        <end position="66"/>
    </location>
</feature>
<dbReference type="Gene3D" id="3.20.20.450">
    <property type="entry name" value="EAL domain"/>
    <property type="match status" value="1"/>
</dbReference>
<keyword evidence="2" id="KW-0812">Transmembrane</keyword>
<dbReference type="SUPFAM" id="SSF55073">
    <property type="entry name" value="Nucleotide cyclase"/>
    <property type="match status" value="1"/>
</dbReference>
<dbReference type="SMART" id="SM00267">
    <property type="entry name" value="GGDEF"/>
    <property type="match status" value="1"/>
</dbReference>
<dbReference type="InterPro" id="IPR052155">
    <property type="entry name" value="Biofilm_reg_signaling"/>
</dbReference>
<proteinExistence type="predicted"/>
<feature type="transmembrane region" description="Helical" evidence="2">
    <location>
        <begin position="78"/>
        <end position="99"/>
    </location>
</feature>
<dbReference type="EMBL" id="JABBGM010000001">
    <property type="protein sequence ID" value="NML92795.1"/>
    <property type="molecule type" value="Genomic_DNA"/>
</dbReference>
<dbReference type="Proteomes" id="UP000583556">
    <property type="component" value="Unassembled WGS sequence"/>
</dbReference>
<dbReference type="PROSITE" id="PS50887">
    <property type="entry name" value="GGDEF"/>
    <property type="match status" value="1"/>
</dbReference>
<dbReference type="InterPro" id="IPR001633">
    <property type="entry name" value="EAL_dom"/>
</dbReference>
<feature type="domain" description="GGDEF" evidence="4">
    <location>
        <begin position="149"/>
        <end position="288"/>
    </location>
</feature>
<gene>
    <name evidence="5" type="ORF">HHL27_03785</name>
</gene>
<feature type="region of interest" description="Disordered" evidence="1">
    <location>
        <begin position="1"/>
        <end position="31"/>
    </location>
</feature>
<keyword evidence="2" id="KW-0472">Membrane</keyword>
<feature type="region of interest" description="Disordered" evidence="1">
    <location>
        <begin position="549"/>
        <end position="571"/>
    </location>
</feature>
<dbReference type="InterPro" id="IPR035919">
    <property type="entry name" value="EAL_sf"/>
</dbReference>
<name>A0A7Y0G8E8_9SPHN</name>
<keyword evidence="2" id="KW-1133">Transmembrane helix</keyword>
<dbReference type="Gene3D" id="3.30.70.270">
    <property type="match status" value="1"/>
</dbReference>
<reference evidence="5 6" key="1">
    <citation type="submission" date="2020-04" db="EMBL/GenBank/DDBJ databases">
        <title>Novosphingobium sp. TW-4 isolated from soil.</title>
        <authorList>
            <person name="Dahal R.H."/>
            <person name="Chaudhary D.K."/>
        </authorList>
    </citation>
    <scope>NUCLEOTIDE SEQUENCE [LARGE SCALE GENOMIC DNA]</scope>
    <source>
        <strain evidence="5 6">TW-4</strain>
    </source>
</reference>
<dbReference type="Pfam" id="PF00563">
    <property type="entry name" value="EAL"/>
    <property type="match status" value="1"/>
</dbReference>
<dbReference type="InterPro" id="IPR000160">
    <property type="entry name" value="GGDEF_dom"/>
</dbReference>
<comment type="caution">
    <text evidence="5">The sequence shown here is derived from an EMBL/GenBank/DDBJ whole genome shotgun (WGS) entry which is preliminary data.</text>
</comment>
<dbReference type="CDD" id="cd01949">
    <property type="entry name" value="GGDEF"/>
    <property type="match status" value="1"/>
</dbReference>
<sequence length="571" mass="62114">MRRASGGLATGTRQSGMAGNDANMADGQARPAPLKRAERDVVALGILVAAILLFVGTGSSVLAPIVRNIAYGDGHADAALGNALILNIALIIFGWRRYAELTREVHERRNAEETARQLAETDALTGCLNRRSVDPAIEALITRAARSGDDIVLAVIDLDRFKRSNDLHGHQAGDAVLVETAKRLRALLPDASVLARLGGDEFVCAAAFPPGHVAAIEGLAARLNQAIALPIAWNGATLEITGSIGIARSDVLPDARPNELSHRLQHRADLAMYQAKKAGRDRYCWFDPSMEREIQFRSELERGIRDGIEAGEFVPFYEKQVDLESGELTGFEMLARWKSPRFGLVSPEVFIPIAEEMGVIAPLSEGLIRQALVDARDWDPRLTLSVNISPIQLRDPWFAQKILKLLVEANFPPSRLDIEITETCLHENVGVVRSLITSLRNQGITISLDDFGTGYSSLSQLRTLPFDRIKIDRSFVSTLGRSKDSSTIVEAISSLGRGMDLPITAEGIESDVVLEELRKYGRFKGQGFLYGEPVCAEDVSAALAAQGLMAPKPEAQPRDSESTPPSRFAQG</sequence>
<dbReference type="AlphaFoldDB" id="A0A7Y0G8E8"/>
<dbReference type="PANTHER" id="PTHR44757:SF2">
    <property type="entry name" value="BIOFILM ARCHITECTURE MAINTENANCE PROTEIN MBAA"/>
    <property type="match status" value="1"/>
</dbReference>
<evidence type="ECO:0000256" key="2">
    <source>
        <dbReference type="SAM" id="Phobius"/>
    </source>
</evidence>
<dbReference type="Pfam" id="PF00990">
    <property type="entry name" value="GGDEF"/>
    <property type="match status" value="1"/>
</dbReference>
<evidence type="ECO:0000256" key="1">
    <source>
        <dbReference type="SAM" id="MobiDB-lite"/>
    </source>
</evidence>
<evidence type="ECO:0000313" key="6">
    <source>
        <dbReference type="Proteomes" id="UP000583556"/>
    </source>
</evidence>
<dbReference type="NCBIfam" id="TIGR00254">
    <property type="entry name" value="GGDEF"/>
    <property type="match status" value="1"/>
</dbReference>
<dbReference type="PANTHER" id="PTHR44757">
    <property type="entry name" value="DIGUANYLATE CYCLASE DGCP"/>
    <property type="match status" value="1"/>
</dbReference>
<keyword evidence="6" id="KW-1185">Reference proteome</keyword>
<dbReference type="PROSITE" id="PS50883">
    <property type="entry name" value="EAL"/>
    <property type="match status" value="1"/>
</dbReference>
<dbReference type="CDD" id="cd01948">
    <property type="entry name" value="EAL"/>
    <property type="match status" value="1"/>
</dbReference>
<evidence type="ECO:0000313" key="5">
    <source>
        <dbReference type="EMBL" id="NML92795.1"/>
    </source>
</evidence>
<dbReference type="SUPFAM" id="SSF141868">
    <property type="entry name" value="EAL domain-like"/>
    <property type="match status" value="1"/>
</dbReference>
<evidence type="ECO:0000259" key="3">
    <source>
        <dbReference type="PROSITE" id="PS50883"/>
    </source>
</evidence>
<dbReference type="SMART" id="SM00052">
    <property type="entry name" value="EAL"/>
    <property type="match status" value="1"/>
</dbReference>
<protein>
    <submittedName>
        <fullName evidence="5">EAL domain-containing protein</fullName>
    </submittedName>
</protein>
<organism evidence="5 6">
    <name type="scientific">Novosphingobium olei</name>
    <dbReference type="NCBI Taxonomy" id="2728851"/>
    <lineage>
        <taxon>Bacteria</taxon>
        <taxon>Pseudomonadati</taxon>
        <taxon>Pseudomonadota</taxon>
        <taxon>Alphaproteobacteria</taxon>
        <taxon>Sphingomonadales</taxon>
        <taxon>Sphingomonadaceae</taxon>
        <taxon>Novosphingobium</taxon>
    </lineage>
</organism>
<dbReference type="InterPro" id="IPR029787">
    <property type="entry name" value="Nucleotide_cyclase"/>
</dbReference>
<dbReference type="InterPro" id="IPR043128">
    <property type="entry name" value="Rev_trsase/Diguanyl_cyclase"/>
</dbReference>